<keyword evidence="2" id="KW-1185">Reference proteome</keyword>
<comment type="caution">
    <text evidence="1">The sequence shown here is derived from an EMBL/GenBank/DDBJ whole genome shotgun (WGS) entry which is preliminary data.</text>
</comment>
<name>A0ABP9GLT5_9ACTN</name>
<dbReference type="Proteomes" id="UP001499993">
    <property type="component" value="Unassembled WGS sequence"/>
</dbReference>
<proteinExistence type="predicted"/>
<protein>
    <submittedName>
        <fullName evidence="1">Uncharacterized protein</fullName>
    </submittedName>
</protein>
<organism evidence="1 2">
    <name type="scientific">Streptomonospora halophila</name>
    <dbReference type="NCBI Taxonomy" id="427369"/>
    <lineage>
        <taxon>Bacteria</taxon>
        <taxon>Bacillati</taxon>
        <taxon>Actinomycetota</taxon>
        <taxon>Actinomycetes</taxon>
        <taxon>Streptosporangiales</taxon>
        <taxon>Nocardiopsidaceae</taxon>
        <taxon>Streptomonospora</taxon>
    </lineage>
</organism>
<accession>A0ABP9GLT5</accession>
<sequence length="86" mass="9066">MSGLSIMCDSDIENTDTTDIHLFDAGALTVSQLMGEACAVCHARWPRPRHRIGVSSDGGAVFGCRECAGFAAGYDSDALEHALVAH</sequence>
<reference evidence="2" key="1">
    <citation type="journal article" date="2019" name="Int. J. Syst. Evol. Microbiol.">
        <title>The Global Catalogue of Microorganisms (GCM) 10K type strain sequencing project: providing services to taxonomists for standard genome sequencing and annotation.</title>
        <authorList>
            <consortium name="The Broad Institute Genomics Platform"/>
            <consortium name="The Broad Institute Genome Sequencing Center for Infectious Disease"/>
            <person name="Wu L."/>
            <person name="Ma J."/>
        </authorList>
    </citation>
    <scope>NUCLEOTIDE SEQUENCE [LARGE SCALE GENOMIC DNA]</scope>
    <source>
        <strain evidence="2">JCM 18123</strain>
    </source>
</reference>
<evidence type="ECO:0000313" key="1">
    <source>
        <dbReference type="EMBL" id="GAA4940814.1"/>
    </source>
</evidence>
<gene>
    <name evidence="1" type="ORF">GCM10023224_23230</name>
</gene>
<evidence type="ECO:0000313" key="2">
    <source>
        <dbReference type="Proteomes" id="UP001499993"/>
    </source>
</evidence>
<dbReference type="EMBL" id="BAABIK010000011">
    <property type="protein sequence ID" value="GAA4940814.1"/>
    <property type="molecule type" value="Genomic_DNA"/>
</dbReference>